<dbReference type="GO" id="GO:0006508">
    <property type="term" value="P:proteolysis"/>
    <property type="evidence" value="ECO:0007669"/>
    <property type="project" value="InterPro"/>
</dbReference>
<feature type="domain" description="Peptidase M12B" evidence="2">
    <location>
        <begin position="1"/>
        <end position="81"/>
    </location>
</feature>
<dbReference type="Pfam" id="PF01421">
    <property type="entry name" value="Reprolysin"/>
    <property type="match status" value="1"/>
</dbReference>
<dbReference type="PANTHER" id="PTHR11905">
    <property type="entry name" value="ADAM A DISINTEGRIN AND METALLOPROTEASE DOMAIN"/>
    <property type="match status" value="1"/>
</dbReference>
<dbReference type="SUPFAM" id="SSF55486">
    <property type="entry name" value="Metalloproteases ('zincins'), catalytic domain"/>
    <property type="match status" value="1"/>
</dbReference>
<dbReference type="GO" id="GO:0007155">
    <property type="term" value="P:cell adhesion"/>
    <property type="evidence" value="ECO:0007669"/>
    <property type="project" value="TreeGrafter"/>
</dbReference>
<dbReference type="InterPro" id="IPR024079">
    <property type="entry name" value="MetalloPept_cat_dom_sf"/>
</dbReference>
<dbReference type="GO" id="GO:0008584">
    <property type="term" value="P:male gonad development"/>
    <property type="evidence" value="ECO:0007669"/>
    <property type="project" value="TreeGrafter"/>
</dbReference>
<protein>
    <submittedName>
        <fullName evidence="3">Disintegrin and metalloproteinase domain-containing protein 18</fullName>
    </submittedName>
</protein>
<dbReference type="InterPro" id="IPR001590">
    <property type="entry name" value="Peptidase_M12B"/>
</dbReference>
<comment type="caution">
    <text evidence="1">Lacks conserved residue(s) required for the propagation of feature annotation.</text>
</comment>
<proteinExistence type="predicted"/>
<evidence type="ECO:0000313" key="3">
    <source>
        <dbReference type="EMBL" id="ERE87361.1"/>
    </source>
</evidence>
<gene>
    <name evidence="3" type="ORF">H671_1g3841</name>
</gene>
<sequence>MLTSLEIWSDENKIETNGDADEVLQRFLVWKQNQPSERVKVITYLLLYKDYPDYMGATYHGMACNPKFTAGIALFCGAIVK</sequence>
<dbReference type="GO" id="GO:0005886">
    <property type="term" value="C:plasma membrane"/>
    <property type="evidence" value="ECO:0007669"/>
    <property type="project" value="TreeGrafter"/>
</dbReference>
<dbReference type="GO" id="GO:0007339">
    <property type="term" value="P:binding of sperm to zona pellucida"/>
    <property type="evidence" value="ECO:0007669"/>
    <property type="project" value="TreeGrafter"/>
</dbReference>
<organism evidence="3 4">
    <name type="scientific">Cricetulus griseus</name>
    <name type="common">Chinese hamster</name>
    <name type="synonym">Cricetulus barabensis griseus</name>
    <dbReference type="NCBI Taxonomy" id="10029"/>
    <lineage>
        <taxon>Eukaryota</taxon>
        <taxon>Metazoa</taxon>
        <taxon>Chordata</taxon>
        <taxon>Craniata</taxon>
        <taxon>Vertebrata</taxon>
        <taxon>Euteleostomi</taxon>
        <taxon>Mammalia</taxon>
        <taxon>Eutheria</taxon>
        <taxon>Euarchontoglires</taxon>
        <taxon>Glires</taxon>
        <taxon>Rodentia</taxon>
        <taxon>Myomorpha</taxon>
        <taxon>Muroidea</taxon>
        <taxon>Cricetidae</taxon>
        <taxon>Cricetinae</taxon>
        <taxon>Cricetulus</taxon>
    </lineage>
</organism>
<dbReference type="AlphaFoldDB" id="A0A061IG16"/>
<dbReference type="PROSITE" id="PS50215">
    <property type="entry name" value="ADAM_MEPRO"/>
    <property type="match status" value="1"/>
</dbReference>
<dbReference type="PANTHER" id="PTHR11905:SF26">
    <property type="entry name" value="A DISINTEGRIN AND METALLOPEPTIDASE DOMAIN 3"/>
    <property type="match status" value="1"/>
</dbReference>
<evidence type="ECO:0000259" key="2">
    <source>
        <dbReference type="PROSITE" id="PS50215"/>
    </source>
</evidence>
<accession>A0A061IG16</accession>
<dbReference type="Gene3D" id="3.40.390.10">
    <property type="entry name" value="Collagenase (Catalytic Domain)"/>
    <property type="match status" value="1"/>
</dbReference>
<name>A0A061IG16_CRIGR</name>
<keyword evidence="3" id="KW-0401">Integrin</keyword>
<dbReference type="Proteomes" id="UP000030759">
    <property type="component" value="Unassembled WGS sequence"/>
</dbReference>
<reference evidence="4" key="1">
    <citation type="journal article" date="2013" name="Nat. Biotechnol.">
        <title>Chinese hamster genome sequenced from sorted chromosomes.</title>
        <authorList>
            <person name="Brinkrolf K."/>
            <person name="Rupp O."/>
            <person name="Laux H."/>
            <person name="Kollin F."/>
            <person name="Ernst W."/>
            <person name="Linke B."/>
            <person name="Kofler R."/>
            <person name="Romand S."/>
            <person name="Hesse F."/>
            <person name="Budach W.E."/>
            <person name="Galosy S."/>
            <person name="Muller D."/>
            <person name="Noll T."/>
            <person name="Wienberg J."/>
            <person name="Jostock T."/>
            <person name="Leonard M."/>
            <person name="Grillari J."/>
            <person name="Tauch A."/>
            <person name="Goesmann A."/>
            <person name="Helk B."/>
            <person name="Mott J.E."/>
            <person name="Puhler A."/>
            <person name="Borth N."/>
        </authorList>
    </citation>
    <scope>NUCLEOTIDE SEQUENCE [LARGE SCALE GENOMIC DNA]</scope>
    <source>
        <strain evidence="4">17A/GY</strain>
    </source>
</reference>
<dbReference type="GO" id="GO:0007229">
    <property type="term" value="P:integrin-mediated signaling pathway"/>
    <property type="evidence" value="ECO:0007669"/>
    <property type="project" value="UniProtKB-KW"/>
</dbReference>
<dbReference type="GO" id="GO:0004222">
    <property type="term" value="F:metalloendopeptidase activity"/>
    <property type="evidence" value="ECO:0007669"/>
    <property type="project" value="InterPro"/>
</dbReference>
<dbReference type="EMBL" id="KE667129">
    <property type="protein sequence ID" value="ERE87361.1"/>
    <property type="molecule type" value="Genomic_DNA"/>
</dbReference>
<evidence type="ECO:0000256" key="1">
    <source>
        <dbReference type="PROSITE-ProRule" id="PRU00276"/>
    </source>
</evidence>
<evidence type="ECO:0000313" key="4">
    <source>
        <dbReference type="Proteomes" id="UP000030759"/>
    </source>
</evidence>